<evidence type="ECO:0000256" key="1">
    <source>
        <dbReference type="SAM" id="Phobius"/>
    </source>
</evidence>
<evidence type="ECO:0000313" key="3">
    <source>
        <dbReference type="EMBL" id="MFC6785192.1"/>
    </source>
</evidence>
<evidence type="ECO:0000313" key="4">
    <source>
        <dbReference type="EMBL" id="MFC6787903.1"/>
    </source>
</evidence>
<feature type="transmembrane region" description="Helical" evidence="1">
    <location>
        <begin position="58"/>
        <end position="80"/>
    </location>
</feature>
<reference evidence="3" key="3">
    <citation type="submission" date="2024-09" db="EMBL/GenBank/DDBJ databases">
        <authorList>
            <person name="Sun Q."/>
        </authorList>
    </citation>
    <scope>NUCLEOTIDE SEQUENCE</scope>
    <source>
        <strain evidence="3">NBRC 112888</strain>
    </source>
</reference>
<comment type="caution">
    <text evidence="3">The sequence shown here is derived from an EMBL/GenBank/DDBJ whole genome shotgun (WGS) entry which is preliminary data.</text>
</comment>
<evidence type="ECO:0000313" key="2">
    <source>
        <dbReference type="EMBL" id="MFC6785097.1"/>
    </source>
</evidence>
<evidence type="ECO:0008006" key="7">
    <source>
        <dbReference type="Google" id="ProtNLM"/>
    </source>
</evidence>
<feature type="transmembrane region" description="Helical" evidence="1">
    <location>
        <begin position="92"/>
        <end position="121"/>
    </location>
</feature>
<evidence type="ECO:0000313" key="5">
    <source>
        <dbReference type="EMBL" id="MFC6787943.1"/>
    </source>
</evidence>
<name>A0ABD5T721_9EURY</name>
<organism evidence="3 6">
    <name type="scientific">Halobaculum halobium</name>
    <dbReference type="NCBI Taxonomy" id="3032281"/>
    <lineage>
        <taxon>Archaea</taxon>
        <taxon>Methanobacteriati</taxon>
        <taxon>Methanobacteriota</taxon>
        <taxon>Stenosarchaea group</taxon>
        <taxon>Halobacteria</taxon>
        <taxon>Halobacteriales</taxon>
        <taxon>Haloferacaceae</taxon>
        <taxon>Halobaculum</taxon>
    </lineage>
</organism>
<feature type="transmembrane region" description="Helical" evidence="1">
    <location>
        <begin position="165"/>
        <end position="189"/>
    </location>
</feature>
<dbReference type="Proteomes" id="UP001596443">
    <property type="component" value="Unassembled WGS sequence"/>
</dbReference>
<keyword evidence="6" id="KW-1185">Reference proteome</keyword>
<dbReference type="EMBL" id="JBHSWX010000012">
    <property type="protein sequence ID" value="MFC6787943.1"/>
    <property type="molecule type" value="Genomic_DNA"/>
</dbReference>
<feature type="transmembrane region" description="Helical" evidence="1">
    <location>
        <begin position="133"/>
        <end position="153"/>
    </location>
</feature>
<keyword evidence="1" id="KW-1133">Transmembrane helix</keyword>
<accession>A0ABD5T721</accession>
<protein>
    <recommendedName>
        <fullName evidence="7">Glycosyltransferase RgtA/B/C/D-like domain-containing protein</fullName>
    </recommendedName>
</protein>
<dbReference type="EMBL" id="JBHSWX010000012">
    <property type="protein sequence ID" value="MFC6787903.1"/>
    <property type="molecule type" value="Genomic_DNA"/>
</dbReference>
<feature type="transmembrane region" description="Helical" evidence="1">
    <location>
        <begin position="221"/>
        <end position="242"/>
    </location>
</feature>
<dbReference type="GeneID" id="81211089"/>
<dbReference type="RefSeq" id="WP_284062035.1">
    <property type="nucleotide sequence ID" value="NZ_CP126158.1"/>
</dbReference>
<dbReference type="AlphaFoldDB" id="A0ABD5T721"/>
<sequence>MVRAGLSNLFFDAREVWYPVAEAVSSGEALYLGNAGDNKPPLFEILNVLFYQTGQYELSFFAFVGLSNALAAVLLYRWVAQDYSLIFGEAAALLYLSTLPLINGTILNVRSVAVVCLLFALYTEKPFAKGVSIATGAMFSQYTALAAIPILLWGIHRSKRTREWVFSYISAGLLVIAVSYGTVGVIWGVESFQQAILSSVLAAGDYVATPVRNPLINPIRWVSLLGLVIVSTVHVCVPAAILISRKVRSQPIQIIASSPNSVLGQSLILSVLYFCTLFIKSLRYYWVFVMPFFSVLTAELILLRLHSNSEDL</sequence>
<reference evidence="6" key="2">
    <citation type="journal article" date="2019" name="Int. J. Syst. Evol. Microbiol.">
        <title>The Global Catalogue of Microorganisms (GCM) 10K type strain sequencing project: providing services to taxonomists for standard genome sequencing and annotation.</title>
        <authorList>
            <consortium name="The Broad Institute Genomics Platform"/>
            <consortium name="The Broad Institute Genome Sequencing Center for Infectious Disease"/>
            <person name="Wu L."/>
            <person name="Ma J."/>
        </authorList>
    </citation>
    <scope>NUCLEOTIDE SEQUENCE [LARGE SCALE GENOMIC DNA]</scope>
    <source>
        <strain evidence="6">SYNS20</strain>
    </source>
</reference>
<keyword evidence="1" id="KW-0472">Membrane</keyword>
<keyword evidence="1" id="KW-0812">Transmembrane</keyword>
<evidence type="ECO:0000313" key="6">
    <source>
        <dbReference type="Proteomes" id="UP001596443"/>
    </source>
</evidence>
<dbReference type="EMBL" id="JBHSWX010000012">
    <property type="protein sequence ID" value="MFC6785192.1"/>
    <property type="molecule type" value="Genomic_DNA"/>
</dbReference>
<proteinExistence type="predicted"/>
<feature type="transmembrane region" description="Helical" evidence="1">
    <location>
        <begin position="285"/>
        <end position="303"/>
    </location>
</feature>
<dbReference type="EMBL" id="JBHSWX010000011">
    <property type="protein sequence ID" value="MFC6785097.1"/>
    <property type="molecule type" value="Genomic_DNA"/>
</dbReference>
<reference evidence="3" key="1">
    <citation type="journal article" date="2014" name="Int. J. Syst. Evol. Microbiol.">
        <title>Complete genome sequence of Corynebacterium casei LMG S-19264T (=DSM 44701T), isolated from a smear-ripened cheese.</title>
        <authorList>
            <consortium name="US DOE Joint Genome Institute (JGI-PGF)"/>
            <person name="Walter F."/>
            <person name="Albersmeier A."/>
            <person name="Kalinowski J."/>
            <person name="Ruckert C."/>
        </authorList>
    </citation>
    <scope>NUCLEOTIDE SEQUENCE [LARGE SCALE GENOMIC DNA]</scope>
    <source>
        <strain evidence="3">NBRC 112888</strain>
    </source>
</reference>
<gene>
    <name evidence="2" type="ORF">ACFQFD_03600</name>
    <name evidence="3" type="ORF">ACFQFD_04135</name>
    <name evidence="4" type="ORF">ACFQFD_18435</name>
    <name evidence="5" type="ORF">ACFQFD_18635</name>
</gene>